<reference evidence="5" key="2">
    <citation type="submission" date="2019-09" db="UniProtKB">
        <authorList>
            <consortium name="WormBaseParasite"/>
        </authorList>
    </citation>
    <scope>IDENTIFICATION</scope>
</reference>
<evidence type="ECO:0000256" key="1">
    <source>
        <dbReference type="SAM" id="MobiDB-lite"/>
    </source>
</evidence>
<organism evidence="4 5">
    <name type="scientific">Heligmosomoides polygyrus</name>
    <name type="common">Parasitic roundworm</name>
    <dbReference type="NCBI Taxonomy" id="6339"/>
    <lineage>
        <taxon>Eukaryota</taxon>
        <taxon>Metazoa</taxon>
        <taxon>Ecdysozoa</taxon>
        <taxon>Nematoda</taxon>
        <taxon>Chromadorea</taxon>
        <taxon>Rhabditida</taxon>
        <taxon>Rhabditina</taxon>
        <taxon>Rhabditomorpha</taxon>
        <taxon>Strongyloidea</taxon>
        <taxon>Heligmosomidae</taxon>
        <taxon>Heligmosomoides</taxon>
    </lineage>
</organism>
<dbReference type="WBParaSite" id="HPBE_0000632401-mRNA-1">
    <property type="protein sequence ID" value="HPBE_0000632401-mRNA-1"/>
    <property type="gene ID" value="HPBE_0000632401"/>
</dbReference>
<evidence type="ECO:0000313" key="4">
    <source>
        <dbReference type="Proteomes" id="UP000050761"/>
    </source>
</evidence>
<gene>
    <name evidence="3" type="ORF">HPBE_LOCUS6325</name>
</gene>
<feature type="region of interest" description="Disordered" evidence="1">
    <location>
        <begin position="130"/>
        <end position="160"/>
    </location>
</feature>
<feature type="compositionally biased region" description="Basic residues" evidence="1">
    <location>
        <begin position="136"/>
        <end position="146"/>
    </location>
</feature>
<dbReference type="InterPro" id="IPR040676">
    <property type="entry name" value="DUF5641"/>
</dbReference>
<reference evidence="3 4" key="1">
    <citation type="submission" date="2018-11" db="EMBL/GenBank/DDBJ databases">
        <authorList>
            <consortium name="Pathogen Informatics"/>
        </authorList>
    </citation>
    <scope>NUCLEOTIDE SEQUENCE [LARGE SCALE GENOMIC DNA]</scope>
</reference>
<evidence type="ECO:0000313" key="5">
    <source>
        <dbReference type="WBParaSite" id="HPBE_0000632401-mRNA-1"/>
    </source>
</evidence>
<proteinExistence type="predicted"/>
<protein>
    <submittedName>
        <fullName evidence="5">DUF5641 domain-containing protein</fullName>
    </submittedName>
</protein>
<name>A0A183FHP9_HELPZ</name>
<feature type="domain" description="DUF5641" evidence="2">
    <location>
        <begin position="37"/>
        <end position="126"/>
    </location>
</feature>
<dbReference type="AlphaFoldDB" id="A0A183FHP9"/>
<keyword evidence="4" id="KW-1185">Reference proteome</keyword>
<dbReference type="OrthoDB" id="8019190at2759"/>
<dbReference type="EMBL" id="UZAH01025641">
    <property type="protein sequence ID" value="VDO67813.1"/>
    <property type="molecule type" value="Genomic_DNA"/>
</dbReference>
<dbReference type="Pfam" id="PF18701">
    <property type="entry name" value="DUF5641"/>
    <property type="match status" value="1"/>
</dbReference>
<dbReference type="Proteomes" id="UP000050761">
    <property type="component" value="Unassembled WGS sequence"/>
</dbReference>
<evidence type="ECO:0000313" key="3">
    <source>
        <dbReference type="EMBL" id="VDO67813.1"/>
    </source>
</evidence>
<accession>A0A3P7YSR0</accession>
<evidence type="ECO:0000259" key="2">
    <source>
        <dbReference type="Pfam" id="PF18701"/>
    </source>
</evidence>
<sequence>MTGNTEENARILRPMDLINPKFSLGFLDSPRDLDSLETFSELWHKDYLQPPADRNQLCLAKKQESGNRPKVGDVVLIQIDNTPRSNWPLGLVVQVNESADGTARFVKLKTGKQKLVDRCTSQLIPLEITTDARVQTTRKREPKKPTRIQAPRGAKSTTTR</sequence>
<accession>A0A183FHP9</accession>